<dbReference type="AlphaFoldDB" id="A0A9W8AX19"/>
<dbReference type="Pfam" id="PF08613">
    <property type="entry name" value="Cyclin"/>
    <property type="match status" value="1"/>
</dbReference>
<protein>
    <submittedName>
        <fullName evidence="2">PHO85 cyclin-5</fullName>
    </submittedName>
</protein>
<organism evidence="2 3">
    <name type="scientific">Dimargaris verticillata</name>
    <dbReference type="NCBI Taxonomy" id="2761393"/>
    <lineage>
        <taxon>Eukaryota</taxon>
        <taxon>Fungi</taxon>
        <taxon>Fungi incertae sedis</taxon>
        <taxon>Zoopagomycota</taxon>
        <taxon>Kickxellomycotina</taxon>
        <taxon>Dimargaritomycetes</taxon>
        <taxon>Dimargaritales</taxon>
        <taxon>Dimargaritaceae</taxon>
        <taxon>Dimargaris</taxon>
    </lineage>
</organism>
<evidence type="ECO:0000313" key="2">
    <source>
        <dbReference type="EMBL" id="KAJ1972574.1"/>
    </source>
</evidence>
<accession>A0A9W8AX19</accession>
<dbReference type="Proteomes" id="UP001151582">
    <property type="component" value="Unassembled WGS sequence"/>
</dbReference>
<dbReference type="PANTHER" id="PTHR15615">
    <property type="match status" value="1"/>
</dbReference>
<dbReference type="PANTHER" id="PTHR15615:SF108">
    <property type="entry name" value="PROTEIN CNPPD1"/>
    <property type="match status" value="1"/>
</dbReference>
<dbReference type="GO" id="GO:0005634">
    <property type="term" value="C:nucleus"/>
    <property type="evidence" value="ECO:0007669"/>
    <property type="project" value="TreeGrafter"/>
</dbReference>
<dbReference type="Gene3D" id="1.10.472.10">
    <property type="entry name" value="Cyclin-like"/>
    <property type="match status" value="1"/>
</dbReference>
<dbReference type="InterPro" id="IPR013922">
    <property type="entry name" value="Cyclin_PHO80-like"/>
</dbReference>
<name>A0A9W8AX19_9FUNG</name>
<dbReference type="EMBL" id="JANBQB010001018">
    <property type="protein sequence ID" value="KAJ1972574.1"/>
    <property type="molecule type" value="Genomic_DNA"/>
</dbReference>
<comment type="caution">
    <text evidence="2">The sequence shown here is derived from an EMBL/GenBank/DDBJ whole genome shotgun (WGS) entry which is preliminary data.</text>
</comment>
<feature type="compositionally biased region" description="Polar residues" evidence="1">
    <location>
        <begin position="233"/>
        <end position="247"/>
    </location>
</feature>
<gene>
    <name evidence="2" type="primary">PCL5</name>
    <name evidence="2" type="ORF">H4R34_005366</name>
</gene>
<proteinExistence type="predicted"/>
<evidence type="ECO:0000313" key="3">
    <source>
        <dbReference type="Proteomes" id="UP001151582"/>
    </source>
</evidence>
<dbReference type="GO" id="GO:0016538">
    <property type="term" value="F:cyclin-dependent protein serine/threonine kinase regulator activity"/>
    <property type="evidence" value="ECO:0007669"/>
    <property type="project" value="TreeGrafter"/>
</dbReference>
<evidence type="ECO:0000256" key="1">
    <source>
        <dbReference type="SAM" id="MobiDB-lite"/>
    </source>
</evidence>
<feature type="region of interest" description="Disordered" evidence="1">
    <location>
        <begin position="327"/>
        <end position="351"/>
    </location>
</feature>
<feature type="compositionally biased region" description="Low complexity" evidence="1">
    <location>
        <begin position="207"/>
        <end position="220"/>
    </location>
</feature>
<reference evidence="2" key="1">
    <citation type="submission" date="2022-07" db="EMBL/GenBank/DDBJ databases">
        <title>Phylogenomic reconstructions and comparative analyses of Kickxellomycotina fungi.</title>
        <authorList>
            <person name="Reynolds N.K."/>
            <person name="Stajich J.E."/>
            <person name="Barry K."/>
            <person name="Grigoriev I.V."/>
            <person name="Crous P."/>
            <person name="Smith M.E."/>
        </authorList>
    </citation>
    <scope>NUCLEOTIDE SEQUENCE</scope>
    <source>
        <strain evidence="2">RSA 567</strain>
    </source>
</reference>
<feature type="region of interest" description="Disordered" evidence="1">
    <location>
        <begin position="196"/>
        <end position="264"/>
    </location>
</feature>
<dbReference type="GO" id="GO:0019901">
    <property type="term" value="F:protein kinase binding"/>
    <property type="evidence" value="ECO:0007669"/>
    <property type="project" value="InterPro"/>
</dbReference>
<feature type="compositionally biased region" description="Polar residues" evidence="1">
    <location>
        <begin position="327"/>
        <end position="346"/>
    </location>
</feature>
<dbReference type="OrthoDB" id="286814at2759"/>
<keyword evidence="3" id="KW-1185">Reference proteome</keyword>
<sequence length="631" mass="67052">MTRAVLPQAPIGCDRLHLQSAPAGCLDACAGGDNTLTKQQQLNATVSTAVATPSSPEYPTQPPTTTVAVSDSVPLSGTTFSVAATTTVPVSTTATKRKVSDATSTTPCNPCPKRPALASMVGRPCPAQVERELTYDAACRIINTIWPNHSSSVRTQLCSLRHFVKETHSRSRLPTQVLKLAIFLLFRVKHALQRKRQEQWRQHHQQPHPTATHPLPATGAVGSSTAPMAPSSHGPTATATHPTLSTPPASPEAPAVGCGKAATATPPGLPNPALLLTPAATPNATTITPTDVKLTESEQASFATAAVRALAPEKTAAALSAHASFNGQSLSPTNAANPQVRPTSSGRGDPTRCGRRMYLAALMAASKFYVDKTYSNKAWIKISTLKTAEVNHLEIAFMHLINFDIYIDPDIFDKWNRLFALHLRLSMVADPILAHQKALINAALFSFAMMDRTHLENLQQYQRQQQLLATQPPASMAAPTSPHLDPRLSQLTLAMLGHYFSQYSAPLAASSAASPAPLDECAGHPAKTAAVAHSLCRYFHDYVQCVGSLVMMGSATMPPAGIVAASRHAAPTPGHLGHAYTTTAQPLPHGMRELADVASLPPQGLMDRHLAVPPSSLALPSVRVCQRPSNC</sequence>
<dbReference type="GO" id="GO:0000307">
    <property type="term" value="C:cyclin-dependent protein kinase holoenzyme complex"/>
    <property type="evidence" value="ECO:0007669"/>
    <property type="project" value="TreeGrafter"/>
</dbReference>